<evidence type="ECO:0000313" key="1">
    <source>
        <dbReference type="EMBL" id="GAL82603.1"/>
    </source>
</evidence>
<evidence type="ECO:0000313" key="2">
    <source>
        <dbReference type="Proteomes" id="UP000029643"/>
    </source>
</evidence>
<organism evidence="1 2">
    <name type="scientific">Algibacter lectus</name>
    <dbReference type="NCBI Taxonomy" id="221126"/>
    <lineage>
        <taxon>Bacteria</taxon>
        <taxon>Pseudomonadati</taxon>
        <taxon>Bacteroidota</taxon>
        <taxon>Flavobacteriia</taxon>
        <taxon>Flavobacteriales</taxon>
        <taxon>Flavobacteriaceae</taxon>
        <taxon>Algibacter</taxon>
    </lineage>
</organism>
<proteinExistence type="predicted"/>
<accession>A0A090X1F7</accession>
<reference evidence="1 2" key="1">
    <citation type="journal article" date="2014" name="Genome Announc.">
        <title>Draft Genome Sequences of Marine Flavobacterium Algibacter lectus Strains SS8 and NR4.</title>
        <authorList>
            <person name="Takatani N."/>
            <person name="Nakanishi M."/>
            <person name="Meirelles P."/>
            <person name="Mino S."/>
            <person name="Suda W."/>
            <person name="Oshima K."/>
            <person name="Hattori M."/>
            <person name="Ohkuma M."/>
            <person name="Hosokawa M."/>
            <person name="Miyashita K."/>
            <person name="Thompson F.L."/>
            <person name="Niwa A."/>
            <person name="Sawabe T."/>
            <person name="Sawabe T."/>
        </authorList>
    </citation>
    <scope>NUCLEOTIDE SEQUENCE [LARGE SCALE GENOMIC DNA]</scope>
    <source>
        <strain evidence="2">JCM19274</strain>
    </source>
</reference>
<dbReference type="SUPFAM" id="SSF160631">
    <property type="entry name" value="SMI1/KNR4-like"/>
    <property type="match status" value="1"/>
</dbReference>
<sequence length="118" mass="14184">MNEYPDSFFIRNEEIISTYQDVLNNEDELWFDLEPGIIYDQLKNLIPFAMSENGHYLFWDIENGENDEFDIYITDFRGLGFTKIANNLYEFFDKITSQLEFKKILLLVKNHCQELLKH</sequence>
<evidence type="ECO:0008006" key="3">
    <source>
        <dbReference type="Google" id="ProtNLM"/>
    </source>
</evidence>
<dbReference type="RefSeq" id="WP_052416569.1">
    <property type="nucleotide sequence ID" value="NZ_BBNU01000035.1"/>
</dbReference>
<protein>
    <recommendedName>
        <fullName evidence="3">Knr4/Smi1-like domain-containing protein</fullName>
    </recommendedName>
</protein>
<comment type="caution">
    <text evidence="1">The sequence shown here is derived from an EMBL/GenBank/DDBJ whole genome shotgun (WGS) entry which is preliminary data.</text>
</comment>
<dbReference type="Gene3D" id="3.40.1580.10">
    <property type="entry name" value="SMI1/KNR4-like"/>
    <property type="match status" value="1"/>
</dbReference>
<dbReference type="InterPro" id="IPR037883">
    <property type="entry name" value="Knr4/Smi1-like_sf"/>
</dbReference>
<gene>
    <name evidence="1" type="ORF">JCM19274_5678</name>
</gene>
<dbReference type="Pfam" id="PF14568">
    <property type="entry name" value="SUKH_6"/>
    <property type="match status" value="1"/>
</dbReference>
<dbReference type="Proteomes" id="UP000029643">
    <property type="component" value="Unassembled WGS sequence"/>
</dbReference>
<name>A0A090X1F7_9FLAO</name>
<dbReference type="AlphaFoldDB" id="A0A090X1F7"/>
<dbReference type="EMBL" id="BBNU01000035">
    <property type="protein sequence ID" value="GAL82603.1"/>
    <property type="molecule type" value="Genomic_DNA"/>
</dbReference>